<dbReference type="InterPro" id="IPR025434">
    <property type="entry name" value="YesK-like"/>
</dbReference>
<evidence type="ECO:0000313" key="4">
    <source>
        <dbReference type="Proteomes" id="UP000198548"/>
    </source>
</evidence>
<keyword evidence="5" id="KW-1185">Reference proteome</keyword>
<reference evidence="3 4" key="1">
    <citation type="submission" date="2016-10" db="EMBL/GenBank/DDBJ databases">
        <authorList>
            <person name="de Groot N.N."/>
        </authorList>
    </citation>
    <scope>NUCLEOTIDE SEQUENCE [LARGE SCALE GENOMIC DNA]</scope>
    <source>
        <strain evidence="3 4">DSM 19182</strain>
    </source>
</reference>
<dbReference type="EMBL" id="BJUX01000002">
    <property type="protein sequence ID" value="GEK88257.1"/>
    <property type="molecule type" value="Genomic_DNA"/>
</dbReference>
<feature type="transmembrane region" description="Helical" evidence="1">
    <location>
        <begin position="33"/>
        <end position="55"/>
    </location>
</feature>
<keyword evidence="1" id="KW-1133">Transmembrane helix</keyword>
<keyword evidence="1" id="KW-0472">Membrane</keyword>
<protein>
    <submittedName>
        <fullName evidence="3">YesK-like protein</fullName>
    </submittedName>
</protein>
<dbReference type="EMBL" id="FOBL01000018">
    <property type="protein sequence ID" value="SEL97268.1"/>
    <property type="molecule type" value="Genomic_DNA"/>
</dbReference>
<dbReference type="RefSeq" id="WP_091488462.1">
    <property type="nucleotide sequence ID" value="NZ_BJUX01000002.1"/>
</dbReference>
<proteinExistence type="predicted"/>
<dbReference type="OrthoDB" id="9943485at2"/>
<feature type="transmembrane region" description="Helical" evidence="1">
    <location>
        <begin position="61"/>
        <end position="81"/>
    </location>
</feature>
<reference evidence="2 5" key="2">
    <citation type="submission" date="2019-07" db="EMBL/GenBank/DDBJ databases">
        <title>Whole genome shotgun sequence of Alkalibacterium putridalgicola NBRC 103243.</title>
        <authorList>
            <person name="Hosoyama A."/>
            <person name="Uohara A."/>
            <person name="Ohji S."/>
            <person name="Ichikawa N."/>
        </authorList>
    </citation>
    <scope>NUCLEOTIDE SEQUENCE [LARGE SCALE GENOMIC DNA]</scope>
    <source>
        <strain evidence="2 5">NBRC 103243</strain>
    </source>
</reference>
<dbReference type="STRING" id="426703.SAMN04488100_11830"/>
<accession>A0A1H7UKV2</accession>
<feature type="transmembrane region" description="Helical" evidence="1">
    <location>
        <begin position="6"/>
        <end position="24"/>
    </location>
</feature>
<evidence type="ECO:0000313" key="2">
    <source>
        <dbReference type="EMBL" id="GEK88257.1"/>
    </source>
</evidence>
<dbReference type="Proteomes" id="UP000198548">
    <property type="component" value="Unassembled WGS sequence"/>
</dbReference>
<dbReference type="Pfam" id="PF14150">
    <property type="entry name" value="YesK"/>
    <property type="match status" value="1"/>
</dbReference>
<gene>
    <name evidence="2" type="ORF">APU01nite_02960</name>
    <name evidence="3" type="ORF">SAMN04488100_11830</name>
</gene>
<evidence type="ECO:0000313" key="3">
    <source>
        <dbReference type="EMBL" id="SEL97268.1"/>
    </source>
</evidence>
<evidence type="ECO:0000256" key="1">
    <source>
        <dbReference type="SAM" id="Phobius"/>
    </source>
</evidence>
<dbReference type="AlphaFoldDB" id="A0A1H7UKV2"/>
<dbReference type="Proteomes" id="UP000321425">
    <property type="component" value="Unassembled WGS sequence"/>
</dbReference>
<sequence length="87" mass="9432">MDLRFIAVVIGISLVVAFIAYFIVEKTGVSRKALYILFGSLFVITLITLAVSYMIGGWTGLGLGVWSIYIGAPSLTTLILLKMTENS</sequence>
<evidence type="ECO:0000313" key="5">
    <source>
        <dbReference type="Proteomes" id="UP000321425"/>
    </source>
</evidence>
<keyword evidence="1" id="KW-0812">Transmembrane</keyword>
<name>A0A1H7UKV2_9LACT</name>
<organism evidence="3 4">
    <name type="scientific">Alkalibacterium putridalgicola</name>
    <dbReference type="NCBI Taxonomy" id="426703"/>
    <lineage>
        <taxon>Bacteria</taxon>
        <taxon>Bacillati</taxon>
        <taxon>Bacillota</taxon>
        <taxon>Bacilli</taxon>
        <taxon>Lactobacillales</taxon>
        <taxon>Carnobacteriaceae</taxon>
        <taxon>Alkalibacterium</taxon>
    </lineage>
</organism>